<dbReference type="InterPro" id="IPR010264">
    <property type="entry name" value="Self-incomp_S1"/>
</dbReference>
<evidence type="ECO:0000313" key="9">
    <source>
        <dbReference type="Proteomes" id="UP000323000"/>
    </source>
</evidence>
<dbReference type="CDD" id="cd00167">
    <property type="entry name" value="SANT"/>
    <property type="match status" value="1"/>
</dbReference>
<feature type="compositionally biased region" description="Basic and acidic residues" evidence="6">
    <location>
        <begin position="308"/>
        <end position="323"/>
    </location>
</feature>
<dbReference type="GO" id="GO:0060320">
    <property type="term" value="P:rejection of self pollen"/>
    <property type="evidence" value="ECO:0007669"/>
    <property type="project" value="UniProtKB-KW"/>
</dbReference>
<dbReference type="InterPro" id="IPR010561">
    <property type="entry name" value="LIN-9/ALY1"/>
</dbReference>
<protein>
    <recommendedName>
        <fullName evidence="7">Myb-like domain-containing protein</fullName>
    </recommendedName>
</protein>
<comment type="subcellular location">
    <subcellularLocation>
        <location evidence="1">Secreted</location>
    </subcellularLocation>
</comment>
<dbReference type="InterPro" id="IPR009057">
    <property type="entry name" value="Homeodomain-like_sf"/>
</dbReference>
<proteinExistence type="inferred from homology"/>
<dbReference type="GO" id="GO:0006351">
    <property type="term" value="P:DNA-templated transcription"/>
    <property type="evidence" value="ECO:0007669"/>
    <property type="project" value="InterPro"/>
</dbReference>
<keyword evidence="4" id="KW-0964">Secreted</keyword>
<feature type="region of interest" description="Disordered" evidence="6">
    <location>
        <begin position="286"/>
        <end position="333"/>
    </location>
</feature>
<dbReference type="GO" id="GO:0005654">
    <property type="term" value="C:nucleoplasm"/>
    <property type="evidence" value="ECO:0007669"/>
    <property type="project" value="TreeGrafter"/>
</dbReference>
<evidence type="ECO:0000313" key="8">
    <source>
        <dbReference type="EMBL" id="TXG65482.1"/>
    </source>
</evidence>
<comment type="caution">
    <text evidence="8">The sequence shown here is derived from an EMBL/GenBank/DDBJ whole genome shotgun (WGS) entry which is preliminary data.</text>
</comment>
<evidence type="ECO:0000256" key="3">
    <source>
        <dbReference type="ARBA" id="ARBA00022471"/>
    </source>
</evidence>
<dbReference type="PANTHER" id="PTHR21689:SF5">
    <property type="entry name" value="PROTEIN ALWAYS EARLY 1-RELATED"/>
    <property type="match status" value="1"/>
</dbReference>
<dbReference type="Pfam" id="PF05938">
    <property type="entry name" value="Self-incomp_S1"/>
    <property type="match status" value="1"/>
</dbReference>
<dbReference type="InterPro" id="IPR001005">
    <property type="entry name" value="SANT/Myb"/>
</dbReference>
<evidence type="ECO:0000256" key="4">
    <source>
        <dbReference type="ARBA" id="ARBA00022525"/>
    </source>
</evidence>
<feature type="compositionally biased region" description="Polar residues" evidence="6">
    <location>
        <begin position="286"/>
        <end position="304"/>
    </location>
</feature>
<feature type="domain" description="Myb-like" evidence="7">
    <location>
        <begin position="144"/>
        <end position="179"/>
    </location>
</feature>
<dbReference type="GO" id="GO:0005576">
    <property type="term" value="C:extracellular region"/>
    <property type="evidence" value="ECO:0007669"/>
    <property type="project" value="UniProtKB-SubCell"/>
</dbReference>
<evidence type="ECO:0000256" key="2">
    <source>
        <dbReference type="ARBA" id="ARBA00005581"/>
    </source>
</evidence>
<reference evidence="9" key="1">
    <citation type="journal article" date="2019" name="Gigascience">
        <title>De novo genome assembly of the endangered Acer yangbiense, a plant species with extremely small populations endemic to Yunnan Province, China.</title>
        <authorList>
            <person name="Yang J."/>
            <person name="Wariss H.M."/>
            <person name="Tao L."/>
            <person name="Zhang R."/>
            <person name="Yun Q."/>
            <person name="Hollingsworth P."/>
            <person name="Dao Z."/>
            <person name="Luo G."/>
            <person name="Guo H."/>
            <person name="Ma Y."/>
            <person name="Sun W."/>
        </authorList>
    </citation>
    <scope>NUCLEOTIDE SEQUENCE [LARGE SCALE GENOMIC DNA]</scope>
    <source>
        <strain evidence="9">cv. Malutang</strain>
    </source>
</reference>
<keyword evidence="3" id="KW-0713">Self-incompatibility</keyword>
<name>A0A5C7I9W5_9ROSI</name>
<comment type="similarity">
    <text evidence="2">Belongs to the plant self-incompatibility (S1) protein family.</text>
</comment>
<dbReference type="GO" id="GO:0006357">
    <property type="term" value="P:regulation of transcription by RNA polymerase II"/>
    <property type="evidence" value="ECO:0007669"/>
    <property type="project" value="TreeGrafter"/>
</dbReference>
<feature type="region of interest" description="Disordered" evidence="6">
    <location>
        <begin position="214"/>
        <end position="253"/>
    </location>
</feature>
<dbReference type="Proteomes" id="UP000323000">
    <property type="component" value="Chromosome 3"/>
</dbReference>
<dbReference type="PANTHER" id="PTHR21689">
    <property type="entry name" value="LIN-9"/>
    <property type="match status" value="1"/>
</dbReference>
<accession>A0A5C7I9W5</accession>
<evidence type="ECO:0000256" key="6">
    <source>
        <dbReference type="SAM" id="MobiDB-lite"/>
    </source>
</evidence>
<dbReference type="SUPFAM" id="SSF46689">
    <property type="entry name" value="Homeodomain-like"/>
    <property type="match status" value="1"/>
</dbReference>
<feature type="compositionally biased region" description="Basic and acidic residues" evidence="6">
    <location>
        <begin position="238"/>
        <end position="250"/>
    </location>
</feature>
<dbReference type="EMBL" id="VAHF01000003">
    <property type="protein sequence ID" value="TXG65482.1"/>
    <property type="molecule type" value="Genomic_DNA"/>
</dbReference>
<organism evidence="8 9">
    <name type="scientific">Acer yangbiense</name>
    <dbReference type="NCBI Taxonomy" id="1000413"/>
    <lineage>
        <taxon>Eukaryota</taxon>
        <taxon>Viridiplantae</taxon>
        <taxon>Streptophyta</taxon>
        <taxon>Embryophyta</taxon>
        <taxon>Tracheophyta</taxon>
        <taxon>Spermatophyta</taxon>
        <taxon>Magnoliopsida</taxon>
        <taxon>eudicotyledons</taxon>
        <taxon>Gunneridae</taxon>
        <taxon>Pentapetalae</taxon>
        <taxon>rosids</taxon>
        <taxon>malvids</taxon>
        <taxon>Sapindales</taxon>
        <taxon>Sapindaceae</taxon>
        <taxon>Hippocastanoideae</taxon>
        <taxon>Acereae</taxon>
        <taxon>Acer</taxon>
    </lineage>
</organism>
<evidence type="ECO:0000259" key="7">
    <source>
        <dbReference type="Pfam" id="PF00249"/>
    </source>
</evidence>
<dbReference type="Gene3D" id="1.10.10.60">
    <property type="entry name" value="Homeodomain-like"/>
    <property type="match status" value="1"/>
</dbReference>
<keyword evidence="9" id="KW-1185">Reference proteome</keyword>
<gene>
    <name evidence="8" type="ORF">EZV62_006757</name>
</gene>
<dbReference type="GO" id="GO:0051726">
    <property type="term" value="P:regulation of cell cycle"/>
    <property type="evidence" value="ECO:0007669"/>
    <property type="project" value="TreeGrafter"/>
</dbReference>
<dbReference type="AlphaFoldDB" id="A0A5C7I9W5"/>
<sequence>MIGETVPTFASSVDASLGQLTVHITNGFYYNEKPLVMHCWSEDDDLGEHTLWKDNEFHFSFRESFIGWTHFYCEMYHDKRFKKIDVYDSAKEYIKCTYTLNCYWMVSDRVKNINERISNSCTLFVLNTYNAHFCHLPGPQRSKGELQRFYEAYRSYGKDWKKVASQVCNRSVEMVDALYNMNRAFLSLPEGTGTGTASVVGLITMMTNDYNVMEGSDSERESNDAYVIPKKSQKRKRNIVDSSDKNEQSESRSLLNKSAMLCYTTEHHSVSAPYDNDVEHEAALTSTEGLQRVGSPQVSRTPYSSKLGKNDWSEGRIESKRPENGTYAGDTNSLMDMEGVGTVEVHRKGKKIYGKKMKVEEVRSNGNSSLDALQTLTDLFLIFPDSTVESESSVQLKEDKALDMDDKFSAPKSKLGRSFDIDAEAVTEVKEQLEPLNMWKRKRKPIMSKKLSNGEALILKSEGER</sequence>
<evidence type="ECO:0000256" key="5">
    <source>
        <dbReference type="ARBA" id="ARBA00022729"/>
    </source>
</evidence>
<keyword evidence="5" id="KW-0732">Signal</keyword>
<dbReference type="Pfam" id="PF00249">
    <property type="entry name" value="Myb_DNA-binding"/>
    <property type="match status" value="1"/>
</dbReference>
<dbReference type="OrthoDB" id="2339771at2759"/>
<dbReference type="GO" id="GO:0017053">
    <property type="term" value="C:transcription repressor complex"/>
    <property type="evidence" value="ECO:0007669"/>
    <property type="project" value="InterPro"/>
</dbReference>
<evidence type="ECO:0000256" key="1">
    <source>
        <dbReference type="ARBA" id="ARBA00004613"/>
    </source>
</evidence>
<dbReference type="GO" id="GO:0003677">
    <property type="term" value="F:DNA binding"/>
    <property type="evidence" value="ECO:0007669"/>
    <property type="project" value="TreeGrafter"/>
</dbReference>